<evidence type="ECO:0000313" key="17">
    <source>
        <dbReference type="Proteomes" id="UP000759537"/>
    </source>
</evidence>
<dbReference type="InterPro" id="IPR001117">
    <property type="entry name" value="Cu-oxidase_2nd"/>
</dbReference>
<evidence type="ECO:0000256" key="6">
    <source>
        <dbReference type="ARBA" id="ARBA00022525"/>
    </source>
</evidence>
<gene>
    <name evidence="16" type="ORF">DFH94DRAFT_264099</name>
</gene>
<reference evidence="16" key="2">
    <citation type="journal article" date="2020" name="Nat. Commun.">
        <title>Large-scale genome sequencing of mycorrhizal fungi provides insights into the early evolution of symbiotic traits.</title>
        <authorList>
            <person name="Miyauchi S."/>
            <person name="Kiss E."/>
            <person name="Kuo A."/>
            <person name="Drula E."/>
            <person name="Kohler A."/>
            <person name="Sanchez-Garcia M."/>
            <person name="Morin E."/>
            <person name="Andreopoulos B."/>
            <person name="Barry K.W."/>
            <person name="Bonito G."/>
            <person name="Buee M."/>
            <person name="Carver A."/>
            <person name="Chen C."/>
            <person name="Cichocki N."/>
            <person name="Clum A."/>
            <person name="Culley D."/>
            <person name="Crous P.W."/>
            <person name="Fauchery L."/>
            <person name="Girlanda M."/>
            <person name="Hayes R.D."/>
            <person name="Keri Z."/>
            <person name="LaButti K."/>
            <person name="Lipzen A."/>
            <person name="Lombard V."/>
            <person name="Magnuson J."/>
            <person name="Maillard F."/>
            <person name="Murat C."/>
            <person name="Nolan M."/>
            <person name="Ohm R.A."/>
            <person name="Pangilinan J."/>
            <person name="Pereira M.F."/>
            <person name="Perotto S."/>
            <person name="Peter M."/>
            <person name="Pfister S."/>
            <person name="Riley R."/>
            <person name="Sitrit Y."/>
            <person name="Stielow J.B."/>
            <person name="Szollosi G."/>
            <person name="Zifcakova L."/>
            <person name="Stursova M."/>
            <person name="Spatafora J.W."/>
            <person name="Tedersoo L."/>
            <person name="Vaario L.M."/>
            <person name="Yamada A."/>
            <person name="Yan M."/>
            <person name="Wang P."/>
            <person name="Xu J."/>
            <person name="Bruns T."/>
            <person name="Baldrian P."/>
            <person name="Vilgalys R."/>
            <person name="Dunand C."/>
            <person name="Henrissat B."/>
            <person name="Grigoriev I.V."/>
            <person name="Hibbett D."/>
            <person name="Nagy L.G."/>
            <person name="Martin F.M."/>
        </authorList>
    </citation>
    <scope>NUCLEOTIDE SEQUENCE</scope>
    <source>
        <strain evidence="16">Prilba</strain>
    </source>
</reference>
<evidence type="ECO:0000259" key="15">
    <source>
        <dbReference type="Pfam" id="PF07732"/>
    </source>
</evidence>
<dbReference type="Gene3D" id="2.60.40.420">
    <property type="entry name" value="Cupredoxins - blue copper proteins"/>
    <property type="match status" value="3"/>
</dbReference>
<proteinExistence type="inferred from homology"/>
<feature type="signal peptide" evidence="12">
    <location>
        <begin position="1"/>
        <end position="20"/>
    </location>
</feature>
<dbReference type="Pfam" id="PF07731">
    <property type="entry name" value="Cu-oxidase_2"/>
    <property type="match status" value="1"/>
</dbReference>
<dbReference type="PANTHER" id="PTHR11709">
    <property type="entry name" value="MULTI-COPPER OXIDASE"/>
    <property type="match status" value="1"/>
</dbReference>
<dbReference type="GO" id="GO:0005576">
    <property type="term" value="C:extracellular region"/>
    <property type="evidence" value="ECO:0007669"/>
    <property type="project" value="UniProtKB-SubCell"/>
</dbReference>
<comment type="catalytic activity">
    <reaction evidence="1">
        <text>4 hydroquinone + O2 = 4 benzosemiquinone + 2 H2O</text>
        <dbReference type="Rhea" id="RHEA:11276"/>
        <dbReference type="ChEBI" id="CHEBI:15377"/>
        <dbReference type="ChEBI" id="CHEBI:15379"/>
        <dbReference type="ChEBI" id="CHEBI:17594"/>
        <dbReference type="ChEBI" id="CHEBI:17977"/>
        <dbReference type="EC" id="1.10.3.2"/>
    </reaction>
</comment>
<dbReference type="FunFam" id="2.60.40.420:FF:000045">
    <property type="entry name" value="Laccase 2"/>
    <property type="match status" value="1"/>
</dbReference>
<evidence type="ECO:0000256" key="3">
    <source>
        <dbReference type="ARBA" id="ARBA00004613"/>
    </source>
</evidence>
<comment type="similarity">
    <text evidence="4">Belongs to the multicopper oxidase family.</text>
</comment>
<keyword evidence="6" id="KW-0964">Secreted</keyword>
<evidence type="ECO:0000256" key="8">
    <source>
        <dbReference type="ARBA" id="ARBA00023002"/>
    </source>
</evidence>
<dbReference type="Pfam" id="PF00394">
    <property type="entry name" value="Cu-oxidase"/>
    <property type="match status" value="1"/>
</dbReference>
<feature type="domain" description="Plastocyanin-like" evidence="15">
    <location>
        <begin position="31"/>
        <end position="151"/>
    </location>
</feature>
<reference evidence="16" key="1">
    <citation type="submission" date="2019-10" db="EMBL/GenBank/DDBJ databases">
        <authorList>
            <consortium name="DOE Joint Genome Institute"/>
            <person name="Kuo A."/>
            <person name="Miyauchi S."/>
            <person name="Kiss E."/>
            <person name="Drula E."/>
            <person name="Kohler A."/>
            <person name="Sanchez-Garcia M."/>
            <person name="Andreopoulos B."/>
            <person name="Barry K.W."/>
            <person name="Bonito G."/>
            <person name="Buee M."/>
            <person name="Carver A."/>
            <person name="Chen C."/>
            <person name="Cichocki N."/>
            <person name="Clum A."/>
            <person name="Culley D."/>
            <person name="Crous P.W."/>
            <person name="Fauchery L."/>
            <person name="Girlanda M."/>
            <person name="Hayes R."/>
            <person name="Keri Z."/>
            <person name="LaButti K."/>
            <person name="Lipzen A."/>
            <person name="Lombard V."/>
            <person name="Magnuson J."/>
            <person name="Maillard F."/>
            <person name="Morin E."/>
            <person name="Murat C."/>
            <person name="Nolan M."/>
            <person name="Ohm R."/>
            <person name="Pangilinan J."/>
            <person name="Pereira M."/>
            <person name="Perotto S."/>
            <person name="Peter M."/>
            <person name="Riley R."/>
            <person name="Sitrit Y."/>
            <person name="Stielow B."/>
            <person name="Szollosi G."/>
            <person name="Zifcakova L."/>
            <person name="Stursova M."/>
            <person name="Spatafora J.W."/>
            <person name="Tedersoo L."/>
            <person name="Vaario L.-M."/>
            <person name="Yamada A."/>
            <person name="Yan M."/>
            <person name="Wang P."/>
            <person name="Xu J."/>
            <person name="Bruns T."/>
            <person name="Baldrian P."/>
            <person name="Vilgalys R."/>
            <person name="Henrissat B."/>
            <person name="Grigoriev I.V."/>
            <person name="Hibbett D."/>
            <person name="Nagy L.G."/>
            <person name="Martin F.M."/>
        </authorList>
    </citation>
    <scope>NUCLEOTIDE SEQUENCE</scope>
    <source>
        <strain evidence="16">Prilba</strain>
    </source>
</reference>
<dbReference type="EC" id="1.10.3.2" evidence="5"/>
<keyword evidence="10" id="KW-1015">Disulfide bond</keyword>
<feature type="chain" id="PRO_5040509685" description="laccase" evidence="12">
    <location>
        <begin position="21"/>
        <end position="520"/>
    </location>
</feature>
<evidence type="ECO:0000256" key="1">
    <source>
        <dbReference type="ARBA" id="ARBA00000349"/>
    </source>
</evidence>
<dbReference type="InterPro" id="IPR033138">
    <property type="entry name" value="Cu_oxidase_CS"/>
</dbReference>
<evidence type="ECO:0000256" key="11">
    <source>
        <dbReference type="ARBA" id="ARBA00023180"/>
    </source>
</evidence>
<evidence type="ECO:0000256" key="12">
    <source>
        <dbReference type="SAM" id="SignalP"/>
    </source>
</evidence>
<evidence type="ECO:0000256" key="2">
    <source>
        <dbReference type="ARBA" id="ARBA00001935"/>
    </source>
</evidence>
<evidence type="ECO:0000256" key="9">
    <source>
        <dbReference type="ARBA" id="ARBA00023008"/>
    </source>
</evidence>
<name>A0A9P5TCU2_9AGAM</name>
<dbReference type="GO" id="GO:0005507">
    <property type="term" value="F:copper ion binding"/>
    <property type="evidence" value="ECO:0007669"/>
    <property type="project" value="InterPro"/>
</dbReference>
<dbReference type="Proteomes" id="UP000759537">
    <property type="component" value="Unassembled WGS sequence"/>
</dbReference>
<evidence type="ECO:0000313" key="16">
    <source>
        <dbReference type="EMBL" id="KAF8485116.1"/>
    </source>
</evidence>
<keyword evidence="9" id="KW-0186">Copper</keyword>
<dbReference type="InterPro" id="IPR045087">
    <property type="entry name" value="Cu-oxidase_fam"/>
</dbReference>
<evidence type="ECO:0000256" key="10">
    <source>
        <dbReference type="ARBA" id="ARBA00023157"/>
    </source>
</evidence>
<feature type="domain" description="Plastocyanin-like" evidence="13">
    <location>
        <begin position="164"/>
        <end position="305"/>
    </location>
</feature>
<dbReference type="CDD" id="cd13903">
    <property type="entry name" value="CuRO_3_Tv-LCC_like"/>
    <property type="match status" value="1"/>
</dbReference>
<evidence type="ECO:0000256" key="4">
    <source>
        <dbReference type="ARBA" id="ARBA00010609"/>
    </source>
</evidence>
<protein>
    <recommendedName>
        <fullName evidence="5">laccase</fullName>
        <ecNumber evidence="5">1.10.3.2</ecNumber>
    </recommendedName>
</protein>
<dbReference type="Pfam" id="PF07732">
    <property type="entry name" value="Cu-oxidase_3"/>
    <property type="match status" value="1"/>
</dbReference>
<dbReference type="OrthoDB" id="2121828at2759"/>
<evidence type="ECO:0000259" key="13">
    <source>
        <dbReference type="Pfam" id="PF00394"/>
    </source>
</evidence>
<comment type="cofactor">
    <cofactor evidence="2">
        <name>Cu cation</name>
        <dbReference type="ChEBI" id="CHEBI:23378"/>
    </cofactor>
</comment>
<keyword evidence="17" id="KW-1185">Reference proteome</keyword>
<dbReference type="SUPFAM" id="SSF49503">
    <property type="entry name" value="Cupredoxins"/>
    <property type="match status" value="3"/>
</dbReference>
<dbReference type="InterPro" id="IPR011707">
    <property type="entry name" value="Cu-oxidase-like_N"/>
</dbReference>
<keyword evidence="7" id="KW-0479">Metal-binding</keyword>
<dbReference type="GO" id="GO:0052716">
    <property type="term" value="F:hydroquinone:oxygen oxidoreductase activity"/>
    <property type="evidence" value="ECO:0007669"/>
    <property type="project" value="UniProtKB-EC"/>
</dbReference>
<keyword evidence="12" id="KW-0732">Signal</keyword>
<evidence type="ECO:0000259" key="14">
    <source>
        <dbReference type="Pfam" id="PF07731"/>
    </source>
</evidence>
<comment type="caution">
    <text evidence="16">The sequence shown here is derived from an EMBL/GenBank/DDBJ whole genome shotgun (WGS) entry which is preliminary data.</text>
</comment>
<keyword evidence="8" id="KW-0560">Oxidoreductase</keyword>
<feature type="domain" description="Plastocyanin-like" evidence="14">
    <location>
        <begin position="367"/>
        <end position="490"/>
    </location>
</feature>
<dbReference type="InterPro" id="IPR008972">
    <property type="entry name" value="Cupredoxin"/>
</dbReference>
<dbReference type="EMBL" id="WHVB01000003">
    <property type="protein sequence ID" value="KAF8485116.1"/>
    <property type="molecule type" value="Genomic_DNA"/>
</dbReference>
<dbReference type="InterPro" id="IPR011706">
    <property type="entry name" value="Cu-oxidase_C"/>
</dbReference>
<accession>A0A9P5TCU2</accession>
<dbReference type="PANTHER" id="PTHR11709:SF394">
    <property type="entry name" value="FI03373P-RELATED"/>
    <property type="match status" value="1"/>
</dbReference>
<dbReference type="AlphaFoldDB" id="A0A9P5TCU2"/>
<keyword evidence="11" id="KW-0325">Glycoprotein</keyword>
<evidence type="ECO:0000256" key="5">
    <source>
        <dbReference type="ARBA" id="ARBA00012297"/>
    </source>
</evidence>
<comment type="subcellular location">
    <subcellularLocation>
        <location evidence="3">Secreted</location>
    </subcellularLocation>
</comment>
<dbReference type="PROSITE" id="PS00079">
    <property type="entry name" value="MULTICOPPER_OXIDASE1"/>
    <property type="match status" value="1"/>
</dbReference>
<sequence length="520" mass="56431">MLNLLSFILLTLSLSTKANGESIGPSAVLVVSNANISLDGYTRPAVLAGGTFPGPTIAGDKGDTFVIDVVDHLNDTSMDVVTSIHWHGIHQHTFNAVDGVSFVNQCPIIPGDTFRYQFEVPDQAGTYWYHSHFSTQYCDGLRGALVVRDPQDPHADLYDCDDDSTVITLADWYHYLANDAPTGPPAFNSTLINGAGRWAGGPATPLSVVNVQHGKRYRFRLISISCAPNWKFSIDDHTLTIIEVEGTNVQPLDVDEIQIFAGQRYSFVLNATQPVNNYWIRALPNRANDTTDNGVNSAILRYAGASISDPTTQNTSGKLPLIETNLHPLVPSPVPGTHQPGSADRNINLNVTNNGTRYFMNNASFEDPSVPILLQILSGAKRVEDLVPAGSIYGLNRGDVVELTIPAGALVGGPHPVHLHGHSFWVVRSAGNDTYNWDNPTVRDVVNMGNANSSSEVTIRFVADNSGPWFFHCHIDWHLAAGFAVVFAEDIPDIQSTDVTSDAWSALCPEYNAFIRGTGA</sequence>
<evidence type="ECO:0000256" key="7">
    <source>
        <dbReference type="ARBA" id="ARBA00022723"/>
    </source>
</evidence>
<organism evidence="16 17">
    <name type="scientific">Russula ochroleuca</name>
    <dbReference type="NCBI Taxonomy" id="152965"/>
    <lineage>
        <taxon>Eukaryota</taxon>
        <taxon>Fungi</taxon>
        <taxon>Dikarya</taxon>
        <taxon>Basidiomycota</taxon>
        <taxon>Agaricomycotina</taxon>
        <taxon>Agaricomycetes</taxon>
        <taxon>Russulales</taxon>
        <taxon>Russulaceae</taxon>
        <taxon>Russula</taxon>
    </lineage>
</organism>